<evidence type="ECO:0000256" key="6">
    <source>
        <dbReference type="RuleBase" id="RU362125"/>
    </source>
</evidence>
<dbReference type="Proteomes" id="UP000229730">
    <property type="component" value="Unassembled WGS sequence"/>
</dbReference>
<dbReference type="Pfam" id="PF02771">
    <property type="entry name" value="Acyl-CoA_dh_N"/>
    <property type="match status" value="1"/>
</dbReference>
<evidence type="ECO:0000313" key="11">
    <source>
        <dbReference type="Proteomes" id="UP000229730"/>
    </source>
</evidence>
<dbReference type="InterPro" id="IPR046373">
    <property type="entry name" value="Acyl-CoA_Oxase/DH_mid-dom_sf"/>
</dbReference>
<dbReference type="InParanoid" id="A0A2G4YP09"/>
<name>A0A2G4YP09_9PROT</name>
<comment type="similarity">
    <text evidence="2 6">Belongs to the acyl-CoA dehydrogenase family.</text>
</comment>
<dbReference type="AlphaFoldDB" id="A0A2G4YP09"/>
<dbReference type="InterPro" id="IPR006089">
    <property type="entry name" value="Acyl-CoA_DH_CS"/>
</dbReference>
<dbReference type="OrthoDB" id="9775090at2"/>
<dbReference type="Gene3D" id="2.40.110.10">
    <property type="entry name" value="Butyryl-CoA Dehydrogenase, subunit A, domain 2"/>
    <property type="match status" value="1"/>
</dbReference>
<dbReference type="InterPro" id="IPR009100">
    <property type="entry name" value="AcylCoA_DH/oxidase_NM_dom_sf"/>
</dbReference>
<dbReference type="SUPFAM" id="SSF47203">
    <property type="entry name" value="Acyl-CoA dehydrogenase C-terminal domain-like"/>
    <property type="match status" value="1"/>
</dbReference>
<dbReference type="GO" id="GO:0050660">
    <property type="term" value="F:flavin adenine dinucleotide binding"/>
    <property type="evidence" value="ECO:0007669"/>
    <property type="project" value="InterPro"/>
</dbReference>
<keyword evidence="4 6" id="KW-0274">FAD</keyword>
<evidence type="ECO:0000256" key="4">
    <source>
        <dbReference type="ARBA" id="ARBA00022827"/>
    </source>
</evidence>
<dbReference type="InterPro" id="IPR013786">
    <property type="entry name" value="AcylCoA_DH/ox_N"/>
</dbReference>
<protein>
    <submittedName>
        <fullName evidence="10">Acyl-CoA dehydrogenase</fullName>
    </submittedName>
</protein>
<dbReference type="InterPro" id="IPR006091">
    <property type="entry name" value="Acyl-CoA_Oxase/DH_mid-dom"/>
</dbReference>
<feature type="domain" description="Acyl-CoA dehydrogenase/oxidase N-terminal" evidence="9">
    <location>
        <begin position="22"/>
        <end position="134"/>
    </location>
</feature>
<gene>
    <name evidence="10" type="ORF">CRD36_12655</name>
</gene>
<comment type="caution">
    <text evidence="10">The sequence shown here is derived from an EMBL/GenBank/DDBJ whole genome shotgun (WGS) entry which is preliminary data.</text>
</comment>
<evidence type="ECO:0000256" key="3">
    <source>
        <dbReference type="ARBA" id="ARBA00022630"/>
    </source>
</evidence>
<keyword evidence="5 6" id="KW-0560">Oxidoreductase</keyword>
<organism evidence="10 11">
    <name type="scientific">Paremcibacter congregatus</name>
    <dbReference type="NCBI Taxonomy" id="2043170"/>
    <lineage>
        <taxon>Bacteria</taxon>
        <taxon>Pseudomonadati</taxon>
        <taxon>Pseudomonadota</taxon>
        <taxon>Alphaproteobacteria</taxon>
        <taxon>Emcibacterales</taxon>
        <taxon>Emcibacteraceae</taxon>
        <taxon>Paremcibacter</taxon>
    </lineage>
</organism>
<dbReference type="FunFam" id="2.40.110.10:FF:000002">
    <property type="entry name" value="Acyl-CoA dehydrogenase fadE12"/>
    <property type="match status" value="1"/>
</dbReference>
<keyword evidence="3 6" id="KW-0285">Flavoprotein</keyword>
<evidence type="ECO:0000259" key="7">
    <source>
        <dbReference type="Pfam" id="PF00441"/>
    </source>
</evidence>
<accession>A0A2G4YP09</accession>
<dbReference type="PIRSF" id="PIRSF016578">
    <property type="entry name" value="HsaA"/>
    <property type="match status" value="1"/>
</dbReference>
<comment type="cofactor">
    <cofactor evidence="1 6">
        <name>FAD</name>
        <dbReference type="ChEBI" id="CHEBI:57692"/>
    </cofactor>
</comment>
<dbReference type="PANTHER" id="PTHR43884:SF22">
    <property type="entry name" value="BLR3437 PROTEIN"/>
    <property type="match status" value="1"/>
</dbReference>
<dbReference type="Gene3D" id="1.10.540.10">
    <property type="entry name" value="Acyl-CoA dehydrogenase/oxidase, N-terminal domain"/>
    <property type="match status" value="1"/>
</dbReference>
<dbReference type="RefSeq" id="WP_099473833.1">
    <property type="nucleotide sequence ID" value="NZ_CP041025.1"/>
</dbReference>
<keyword evidence="11" id="KW-1185">Reference proteome</keyword>
<dbReference type="GO" id="GO:0003995">
    <property type="term" value="F:acyl-CoA dehydrogenase activity"/>
    <property type="evidence" value="ECO:0007669"/>
    <property type="project" value="InterPro"/>
</dbReference>
<feature type="domain" description="Acyl-CoA dehydrogenase/oxidase C-terminal" evidence="7">
    <location>
        <begin position="244"/>
        <end position="392"/>
    </location>
</feature>
<proteinExistence type="inferred from homology"/>
<evidence type="ECO:0000259" key="8">
    <source>
        <dbReference type="Pfam" id="PF02770"/>
    </source>
</evidence>
<dbReference type="InterPro" id="IPR009075">
    <property type="entry name" value="AcylCo_DH/oxidase_C"/>
</dbReference>
<dbReference type="Pfam" id="PF00441">
    <property type="entry name" value="Acyl-CoA_dh_1"/>
    <property type="match status" value="1"/>
</dbReference>
<evidence type="ECO:0000313" key="10">
    <source>
        <dbReference type="EMBL" id="PHZ84048.1"/>
    </source>
</evidence>
<evidence type="ECO:0000256" key="1">
    <source>
        <dbReference type="ARBA" id="ARBA00001974"/>
    </source>
</evidence>
<dbReference type="Pfam" id="PF02770">
    <property type="entry name" value="Acyl-CoA_dh_M"/>
    <property type="match status" value="1"/>
</dbReference>
<dbReference type="PANTHER" id="PTHR43884">
    <property type="entry name" value="ACYL-COA DEHYDROGENASE"/>
    <property type="match status" value="1"/>
</dbReference>
<dbReference type="InterPro" id="IPR037069">
    <property type="entry name" value="AcylCoA_DH/ox_N_sf"/>
</dbReference>
<dbReference type="SUPFAM" id="SSF56645">
    <property type="entry name" value="Acyl-CoA dehydrogenase NM domain-like"/>
    <property type="match status" value="1"/>
</dbReference>
<dbReference type="InterPro" id="IPR036250">
    <property type="entry name" value="AcylCo_DH-like_C"/>
</dbReference>
<sequence>MDSSAPQKTHYDKTYLDWPFLTPDHKKMALELDLWCAENLQDISHDRADADAACQMLVRRLGDAGWLRYAVPKAYGGKMDTLDVRSLCLLRETLARYDGLADFAFAMQGLGSGTLSLFGSENQKQTYLTAVGRGDKIAAFALSEPHAGSDVAAMSTSFREEGDMLVLNGCKTWISNGGIADYYTVFAREEGTSGSKGISAIIVDATAPGLEIVEKIEVTAPHPLGKLQFTDCRVPKSALIGERGRGFKYAMATLDVFRTTVGAASMGFAKRAMDEAMRRATSREMFGAPMTNLQIIQSKLGDMALNIDASALLIYRAAWVKDCVAERVTREAAMAKLYATEAAQKIIDDAIQIFGGQGVVFGETVEKLYREVRSLRIYEGASEVQKIIIAGQALIPYHLKD</sequence>
<dbReference type="Gene3D" id="1.20.140.10">
    <property type="entry name" value="Butyryl-CoA Dehydrogenase, subunit A, domain 3"/>
    <property type="match status" value="1"/>
</dbReference>
<evidence type="ECO:0000256" key="5">
    <source>
        <dbReference type="ARBA" id="ARBA00023002"/>
    </source>
</evidence>
<dbReference type="PROSITE" id="PS00072">
    <property type="entry name" value="ACYL_COA_DH_1"/>
    <property type="match status" value="1"/>
</dbReference>
<dbReference type="EMBL" id="PDEM01000025">
    <property type="protein sequence ID" value="PHZ84048.1"/>
    <property type="molecule type" value="Genomic_DNA"/>
</dbReference>
<reference evidence="10 11" key="1">
    <citation type="submission" date="2017-10" db="EMBL/GenBank/DDBJ databases">
        <title>Frigbacter circumglobatus gen. nov. sp. nov., isolated from sediment cultured in situ.</title>
        <authorList>
            <person name="Zhao Z."/>
        </authorList>
    </citation>
    <scope>NUCLEOTIDE SEQUENCE [LARGE SCALE GENOMIC DNA]</scope>
    <source>
        <strain evidence="10 11">ZYL</strain>
    </source>
</reference>
<dbReference type="FunFam" id="1.20.140.10:FF:000001">
    <property type="entry name" value="Acyl-CoA dehydrogenase"/>
    <property type="match status" value="1"/>
</dbReference>
<evidence type="ECO:0000259" key="9">
    <source>
        <dbReference type="Pfam" id="PF02771"/>
    </source>
</evidence>
<feature type="domain" description="Acyl-CoA oxidase/dehydrogenase middle" evidence="8">
    <location>
        <begin position="139"/>
        <end position="232"/>
    </location>
</feature>
<evidence type="ECO:0000256" key="2">
    <source>
        <dbReference type="ARBA" id="ARBA00009347"/>
    </source>
</evidence>